<sequence>MSSDSNKPNIAAVIVRDAEPGDIPQVYKLMEELILFLANQDLRLYTEEEFFQFVFGKNPMCLCLVAVLKEDPNFVVGYSTYFTMFNSVDGLSTTLEELYVKSNYRGKGIGTILWKKVTQKALDMGCNSTIFVAHQWNKRALDMYTRHGCENLTEMNGKLLLHFSKKDMEDFVKTSEKA</sequence>
<dbReference type="Gene3D" id="3.40.630.30">
    <property type="match status" value="1"/>
</dbReference>
<dbReference type="Proteomes" id="UP001283361">
    <property type="component" value="Unassembled WGS sequence"/>
</dbReference>
<evidence type="ECO:0000256" key="1">
    <source>
        <dbReference type="ARBA" id="ARBA00008694"/>
    </source>
</evidence>
<dbReference type="AlphaFoldDB" id="A0AAE1CNC5"/>
<dbReference type="Pfam" id="PF00583">
    <property type="entry name" value="Acetyltransf_1"/>
    <property type="match status" value="1"/>
</dbReference>
<protein>
    <recommendedName>
        <fullName evidence="4">N-acetyltransferase domain-containing protein</fullName>
    </recommendedName>
</protein>
<dbReference type="GO" id="GO:0008080">
    <property type="term" value="F:N-acetyltransferase activity"/>
    <property type="evidence" value="ECO:0007669"/>
    <property type="project" value="UniProtKB-ARBA"/>
</dbReference>
<dbReference type="PROSITE" id="PS51186">
    <property type="entry name" value="GNAT"/>
    <property type="match status" value="1"/>
</dbReference>
<evidence type="ECO:0000259" key="4">
    <source>
        <dbReference type="PROSITE" id="PS51186"/>
    </source>
</evidence>
<evidence type="ECO:0000256" key="2">
    <source>
        <dbReference type="ARBA" id="ARBA00022679"/>
    </source>
</evidence>
<dbReference type="EMBL" id="JAWDGP010007415">
    <property type="protein sequence ID" value="KAK3719390.1"/>
    <property type="molecule type" value="Genomic_DNA"/>
</dbReference>
<comment type="caution">
    <text evidence="5">The sequence shown here is derived from an EMBL/GenBank/DDBJ whole genome shotgun (WGS) entry which is preliminary data.</text>
</comment>
<feature type="domain" description="N-acetyltransferase" evidence="4">
    <location>
        <begin position="13"/>
        <end position="170"/>
    </location>
</feature>
<dbReference type="InterPro" id="IPR000182">
    <property type="entry name" value="GNAT_dom"/>
</dbReference>
<name>A0AAE1CNC5_9GAST</name>
<keyword evidence="3" id="KW-0012">Acyltransferase</keyword>
<gene>
    <name evidence="5" type="ORF">RRG08_029545</name>
</gene>
<dbReference type="PANTHER" id="PTHR10545:SF29">
    <property type="entry name" value="GH14572P-RELATED"/>
    <property type="match status" value="1"/>
</dbReference>
<dbReference type="SUPFAM" id="SSF55729">
    <property type="entry name" value="Acyl-CoA N-acyltransferases (Nat)"/>
    <property type="match status" value="1"/>
</dbReference>
<keyword evidence="6" id="KW-1185">Reference proteome</keyword>
<dbReference type="CDD" id="cd04301">
    <property type="entry name" value="NAT_SF"/>
    <property type="match status" value="1"/>
</dbReference>
<dbReference type="InterPro" id="IPR016181">
    <property type="entry name" value="Acyl_CoA_acyltransferase"/>
</dbReference>
<comment type="similarity">
    <text evidence="1">Belongs to the acetyltransferase family.</text>
</comment>
<evidence type="ECO:0000256" key="3">
    <source>
        <dbReference type="ARBA" id="ARBA00023315"/>
    </source>
</evidence>
<keyword evidence="2" id="KW-0808">Transferase</keyword>
<evidence type="ECO:0000313" key="5">
    <source>
        <dbReference type="EMBL" id="KAK3719390.1"/>
    </source>
</evidence>
<organism evidence="5 6">
    <name type="scientific">Elysia crispata</name>
    <name type="common">lettuce slug</name>
    <dbReference type="NCBI Taxonomy" id="231223"/>
    <lineage>
        <taxon>Eukaryota</taxon>
        <taxon>Metazoa</taxon>
        <taxon>Spiralia</taxon>
        <taxon>Lophotrochozoa</taxon>
        <taxon>Mollusca</taxon>
        <taxon>Gastropoda</taxon>
        <taxon>Heterobranchia</taxon>
        <taxon>Euthyneura</taxon>
        <taxon>Panpulmonata</taxon>
        <taxon>Sacoglossa</taxon>
        <taxon>Placobranchoidea</taxon>
        <taxon>Plakobranchidae</taxon>
        <taxon>Elysia</taxon>
    </lineage>
</organism>
<proteinExistence type="inferred from homology"/>
<dbReference type="FunFam" id="3.40.630.30:FF:000064">
    <property type="entry name" value="GNAT family acetyltransferase"/>
    <property type="match status" value="1"/>
</dbReference>
<reference evidence="5" key="1">
    <citation type="journal article" date="2023" name="G3 (Bethesda)">
        <title>A reference genome for the long-term kleptoplast-retaining sea slug Elysia crispata morphotype clarki.</title>
        <authorList>
            <person name="Eastman K.E."/>
            <person name="Pendleton A.L."/>
            <person name="Shaikh M.A."/>
            <person name="Suttiyut T."/>
            <person name="Ogas R."/>
            <person name="Tomko P."/>
            <person name="Gavelis G."/>
            <person name="Widhalm J.R."/>
            <person name="Wisecaver J.H."/>
        </authorList>
    </citation>
    <scope>NUCLEOTIDE SEQUENCE</scope>
    <source>
        <strain evidence="5">ECLA1</strain>
    </source>
</reference>
<dbReference type="InterPro" id="IPR051016">
    <property type="entry name" value="Diverse_Substrate_AcTransf"/>
</dbReference>
<evidence type="ECO:0000313" key="6">
    <source>
        <dbReference type="Proteomes" id="UP001283361"/>
    </source>
</evidence>
<dbReference type="PANTHER" id="PTHR10545">
    <property type="entry name" value="DIAMINE N-ACETYLTRANSFERASE"/>
    <property type="match status" value="1"/>
</dbReference>
<accession>A0AAE1CNC5</accession>